<name>B9L2G5_THERP</name>
<reference evidence="1 2" key="1">
    <citation type="journal article" date="2009" name="PLoS ONE">
        <title>Complete genome sequence of the aerobic CO-oxidizing thermophile Thermomicrobium roseum.</title>
        <authorList>
            <person name="Wu D."/>
            <person name="Raymond J."/>
            <person name="Wu M."/>
            <person name="Chatterji S."/>
            <person name="Ren Q."/>
            <person name="Graham J.E."/>
            <person name="Bryant D.A."/>
            <person name="Robb F."/>
            <person name="Colman A."/>
            <person name="Tallon L.J."/>
            <person name="Badger J.H."/>
            <person name="Madupu R."/>
            <person name="Ward N.L."/>
            <person name="Eisen J.A."/>
        </authorList>
    </citation>
    <scope>NUCLEOTIDE SEQUENCE [LARGE SCALE GENOMIC DNA]</scope>
    <source>
        <strain evidence="2">ATCC 27502 / DSM 5159 / P-2</strain>
    </source>
</reference>
<evidence type="ECO:0000313" key="2">
    <source>
        <dbReference type="Proteomes" id="UP000000447"/>
    </source>
</evidence>
<sequence>MVIDDQHPNPPSVPHLALPLRLPITGPALLASCSIQLQVSLSCHHRNVLIFPMVLTTPA</sequence>
<accession>B9L2G5</accession>
<organism evidence="1 2">
    <name type="scientific">Thermomicrobium roseum (strain ATCC 27502 / DSM 5159 / P-2)</name>
    <dbReference type="NCBI Taxonomy" id="309801"/>
    <lineage>
        <taxon>Bacteria</taxon>
        <taxon>Pseudomonadati</taxon>
        <taxon>Thermomicrobiota</taxon>
        <taxon>Thermomicrobia</taxon>
        <taxon>Thermomicrobiales</taxon>
        <taxon>Thermomicrobiaceae</taxon>
        <taxon>Thermomicrobium</taxon>
    </lineage>
</organism>
<dbReference type="HOGENOM" id="CLU_2959370_0_0_0"/>
<dbReference type="KEGG" id="tro:trd_1368"/>
<keyword evidence="2" id="KW-1185">Reference proteome</keyword>
<dbReference type="Proteomes" id="UP000000447">
    <property type="component" value="Chromosome"/>
</dbReference>
<proteinExistence type="predicted"/>
<protein>
    <submittedName>
        <fullName evidence="1">Uncharacterized protein</fullName>
    </submittedName>
</protein>
<gene>
    <name evidence="1" type="ordered locus">trd_1368</name>
</gene>
<evidence type="ECO:0000313" key="1">
    <source>
        <dbReference type="EMBL" id="ACM04910.1"/>
    </source>
</evidence>
<dbReference type="AlphaFoldDB" id="B9L2G5"/>
<dbReference type="EMBL" id="CP001275">
    <property type="protein sequence ID" value="ACM04910.1"/>
    <property type="molecule type" value="Genomic_DNA"/>
</dbReference>